<evidence type="ECO:0000256" key="5">
    <source>
        <dbReference type="SAM" id="MobiDB-lite"/>
    </source>
</evidence>
<evidence type="ECO:0000256" key="2">
    <source>
        <dbReference type="ARBA" id="ARBA00022670"/>
    </source>
</evidence>
<dbReference type="GO" id="GO:0006508">
    <property type="term" value="P:proteolysis"/>
    <property type="evidence" value="ECO:0007669"/>
    <property type="project" value="UniProtKB-KW"/>
</dbReference>
<keyword evidence="2" id="KW-0645">Protease</keyword>
<feature type="compositionally biased region" description="Basic and acidic residues" evidence="5">
    <location>
        <begin position="562"/>
        <end position="630"/>
    </location>
</feature>
<gene>
    <name evidence="7" type="ORF">L249_0021</name>
</gene>
<evidence type="ECO:0000256" key="3">
    <source>
        <dbReference type="ARBA" id="ARBA00022801"/>
    </source>
</evidence>
<dbReference type="Proteomes" id="UP000253664">
    <property type="component" value="Unassembled WGS sequence"/>
</dbReference>
<protein>
    <recommendedName>
        <fullName evidence="6">Ubiquitin-like protease family profile domain-containing protein</fullName>
    </recommendedName>
</protein>
<evidence type="ECO:0000313" key="8">
    <source>
        <dbReference type="Proteomes" id="UP000253664"/>
    </source>
</evidence>
<keyword evidence="8" id="KW-1185">Reference proteome</keyword>
<dbReference type="EMBL" id="LKCN02000007">
    <property type="protein sequence ID" value="RCI12112.1"/>
    <property type="molecule type" value="Genomic_DNA"/>
</dbReference>
<reference evidence="7 8" key="1">
    <citation type="journal article" date="2015" name="BMC Genomics">
        <title>Insights from the genome of Ophiocordyceps polyrhachis-furcata to pathogenicity and host specificity in insect fungi.</title>
        <authorList>
            <person name="Wichadakul D."/>
            <person name="Kobmoo N."/>
            <person name="Ingsriswang S."/>
            <person name="Tangphatsornruang S."/>
            <person name="Chantasingh D."/>
            <person name="Luangsa-ard J.J."/>
            <person name="Eurwilaichitr L."/>
        </authorList>
    </citation>
    <scope>NUCLEOTIDE SEQUENCE [LARGE SCALE GENOMIC DNA]</scope>
    <source>
        <strain evidence="7 8">BCC 54312</strain>
    </source>
</reference>
<dbReference type="OrthoDB" id="1939479at2759"/>
<feature type="region of interest" description="Disordered" evidence="5">
    <location>
        <begin position="270"/>
        <end position="302"/>
    </location>
</feature>
<evidence type="ECO:0000259" key="6">
    <source>
        <dbReference type="PROSITE" id="PS50600"/>
    </source>
</evidence>
<dbReference type="PANTHER" id="PTHR46915">
    <property type="entry name" value="UBIQUITIN-LIKE PROTEASE 4-RELATED"/>
    <property type="match status" value="1"/>
</dbReference>
<evidence type="ECO:0000256" key="1">
    <source>
        <dbReference type="ARBA" id="ARBA00005234"/>
    </source>
</evidence>
<sequence length="897" mass="102409">MSNIYSTVTTLGGRLMRAIPFAYNVAEQREYVEVQGSDEPHVANKRCKLISLEGVRAFWLQEEDSVRRLVTNKDELLDRFRLICNIISTSCGDDDETRTNMNKRLRPLQLVFGKMTDLTLVFTDIDDMCDAWFRNVDNCIQVLNVIYDIGFFFTHKNKHVLVPTSVEYGLNGLDQERLEMARLFLSAPALPSLCNEILDLAAVRLETQFPTDFADQIVMDLKAVSEKCPIPSFVVPGVFHERISKRFPRNARIELDRQFRVPGFFPEEEDDKGLVREETEEVRPELTPDAPTSPTVPSPPVIAKADTSSFRKWCADFMEWRISDMTPQMFRAHFYHDSDAHRAIENQHITHVEPRTPAAHARRPRSILANRAIRRTPQRLTTTRPPRAVRFTESTISPRPRTHLGLDVPRLMGVDEERHNPPDPPFIAGREQHNPSDPLFTVGRTPVRRLANDNAFRFSQRFLPTYPIPTYFHDRTQEQTDESYKPLFPRTEVQNEWRERDALRKAQAPAKLRELLNAPPCEGLTDVPLEELLERLIKKGRVDTSYRDAYRAKIRKAEEEARQKAEEEEANRRAEEEAKRAAEEEARRAAEEEARRAAEEARRAAEEEARRAAEEEARRAAEEAARRENEEQLAADARESLGGTRGLRLPRRPLVSLPSQHWVDAANNTLTATASRTLAKTSEGSDLRRHDFASVVPPTQWLNDEIINGTLLWMDKAINEAAGIDDVRRQTRKCLTLNSFFFKDLLNKGPCGTERKLRRCGVTKNNFLEVETILLPICDQAHWTMLVVRPGQKTVMHLDSLNPQGSPAFTTLAMSWIKEFLQDKFVAADWKVVREEAPAQTNGYDCGVFALTNAMCMALGLSPMHSYAAADMPMQRIRIACMLLNGGFSGEFDLGMH</sequence>
<evidence type="ECO:0000313" key="7">
    <source>
        <dbReference type="EMBL" id="RCI12112.1"/>
    </source>
</evidence>
<keyword evidence="4" id="KW-0788">Thiol protease</keyword>
<dbReference type="SUPFAM" id="SSF54001">
    <property type="entry name" value="Cysteine proteinases"/>
    <property type="match status" value="1"/>
</dbReference>
<dbReference type="PROSITE" id="PS50600">
    <property type="entry name" value="ULP_PROTEASE"/>
    <property type="match status" value="1"/>
</dbReference>
<dbReference type="Pfam" id="PF02902">
    <property type="entry name" value="Peptidase_C48"/>
    <property type="match status" value="1"/>
</dbReference>
<name>A0A367LD04_9HYPO</name>
<dbReference type="GO" id="GO:0008234">
    <property type="term" value="F:cysteine-type peptidase activity"/>
    <property type="evidence" value="ECO:0007669"/>
    <property type="project" value="UniProtKB-KW"/>
</dbReference>
<keyword evidence="3" id="KW-0378">Hydrolase</keyword>
<organism evidence="7 8">
    <name type="scientific">Ophiocordyceps polyrhachis-furcata BCC 54312</name>
    <dbReference type="NCBI Taxonomy" id="1330021"/>
    <lineage>
        <taxon>Eukaryota</taxon>
        <taxon>Fungi</taxon>
        <taxon>Dikarya</taxon>
        <taxon>Ascomycota</taxon>
        <taxon>Pezizomycotina</taxon>
        <taxon>Sordariomycetes</taxon>
        <taxon>Hypocreomycetidae</taxon>
        <taxon>Hypocreales</taxon>
        <taxon>Ophiocordycipitaceae</taxon>
        <taxon>Ophiocordyceps</taxon>
    </lineage>
</organism>
<dbReference type="Gene3D" id="3.40.395.10">
    <property type="entry name" value="Adenoviral Proteinase, Chain A"/>
    <property type="match status" value="1"/>
</dbReference>
<dbReference type="InterPro" id="IPR038765">
    <property type="entry name" value="Papain-like_cys_pep_sf"/>
</dbReference>
<comment type="caution">
    <text evidence="7">The sequence shown here is derived from an EMBL/GenBank/DDBJ whole genome shotgun (WGS) entry which is preliminary data.</text>
</comment>
<dbReference type="STRING" id="1330021.A0A367LD04"/>
<proteinExistence type="inferred from homology"/>
<accession>A0A367LD04</accession>
<dbReference type="PANTHER" id="PTHR46915:SF2">
    <property type="entry name" value="UBIQUITIN-LIKE PROTEASE 4"/>
    <property type="match status" value="1"/>
</dbReference>
<dbReference type="GO" id="GO:0016926">
    <property type="term" value="P:protein desumoylation"/>
    <property type="evidence" value="ECO:0007669"/>
    <property type="project" value="UniProtKB-ARBA"/>
</dbReference>
<dbReference type="GO" id="GO:0019783">
    <property type="term" value="F:ubiquitin-like protein peptidase activity"/>
    <property type="evidence" value="ECO:0007669"/>
    <property type="project" value="UniProtKB-ARBA"/>
</dbReference>
<feature type="domain" description="Ubiquitin-like protease family profile" evidence="6">
    <location>
        <begin position="685"/>
        <end position="857"/>
    </location>
</feature>
<dbReference type="AlphaFoldDB" id="A0A367LD04"/>
<dbReference type="InterPro" id="IPR003653">
    <property type="entry name" value="Peptidase_C48_C"/>
</dbReference>
<feature type="region of interest" description="Disordered" evidence="5">
    <location>
        <begin position="562"/>
        <end position="648"/>
    </location>
</feature>
<comment type="similarity">
    <text evidence="1">Belongs to the peptidase C48 family.</text>
</comment>
<evidence type="ECO:0000256" key="4">
    <source>
        <dbReference type="ARBA" id="ARBA00022807"/>
    </source>
</evidence>
<feature type="compositionally biased region" description="Basic and acidic residues" evidence="5">
    <location>
        <begin position="272"/>
        <end position="286"/>
    </location>
</feature>